<comment type="caution">
    <text evidence="3">The sequence shown here is derived from an EMBL/GenBank/DDBJ whole genome shotgun (WGS) entry which is preliminary data.</text>
</comment>
<gene>
    <name evidence="3" type="ORF">Tsubulata_035609</name>
</gene>
<dbReference type="InterPro" id="IPR036291">
    <property type="entry name" value="NAD(P)-bd_dom_sf"/>
</dbReference>
<organism evidence="3 4">
    <name type="scientific">Turnera subulata</name>
    <dbReference type="NCBI Taxonomy" id="218843"/>
    <lineage>
        <taxon>Eukaryota</taxon>
        <taxon>Viridiplantae</taxon>
        <taxon>Streptophyta</taxon>
        <taxon>Embryophyta</taxon>
        <taxon>Tracheophyta</taxon>
        <taxon>Spermatophyta</taxon>
        <taxon>Magnoliopsida</taxon>
        <taxon>eudicotyledons</taxon>
        <taxon>Gunneridae</taxon>
        <taxon>Pentapetalae</taxon>
        <taxon>rosids</taxon>
        <taxon>fabids</taxon>
        <taxon>Malpighiales</taxon>
        <taxon>Passifloraceae</taxon>
        <taxon>Turnera</taxon>
    </lineage>
</organism>
<dbReference type="GO" id="GO:0016491">
    <property type="term" value="F:oxidoreductase activity"/>
    <property type="evidence" value="ECO:0007669"/>
    <property type="project" value="UniProtKB-KW"/>
</dbReference>
<evidence type="ECO:0000256" key="2">
    <source>
        <dbReference type="ARBA" id="ARBA00023002"/>
    </source>
</evidence>
<keyword evidence="4" id="KW-1185">Reference proteome</keyword>
<dbReference type="OrthoDB" id="294295at2759"/>
<evidence type="ECO:0000256" key="1">
    <source>
        <dbReference type="ARBA" id="ARBA00006484"/>
    </source>
</evidence>
<dbReference type="Gene3D" id="3.40.50.720">
    <property type="entry name" value="NAD(P)-binding Rossmann-like Domain"/>
    <property type="match status" value="1"/>
</dbReference>
<dbReference type="InterPro" id="IPR002347">
    <property type="entry name" value="SDR_fam"/>
</dbReference>
<keyword evidence="2" id="KW-0560">Oxidoreductase</keyword>
<name>A0A9Q0J8H5_9ROSI</name>
<reference evidence="3" key="2">
    <citation type="journal article" date="2023" name="Plants (Basel)">
        <title>Annotation of the Turnera subulata (Passifloraceae) Draft Genome Reveals the S-Locus Evolved after the Divergence of Turneroideae from Passifloroideae in a Stepwise Manner.</title>
        <authorList>
            <person name="Henning P.M."/>
            <person name="Roalson E.H."/>
            <person name="Mir W."/>
            <person name="McCubbin A.G."/>
            <person name="Shore J.S."/>
        </authorList>
    </citation>
    <scope>NUCLEOTIDE SEQUENCE</scope>
    <source>
        <strain evidence="3">F60SS</strain>
    </source>
</reference>
<protein>
    <submittedName>
        <fullName evidence="3">Uncharacterized protein</fullName>
    </submittedName>
</protein>
<dbReference type="PANTHER" id="PTHR43180">
    <property type="entry name" value="3-OXOACYL-(ACYL-CARRIER-PROTEIN) REDUCTASE (AFU_ORTHOLOGUE AFUA_6G11210)"/>
    <property type="match status" value="1"/>
</dbReference>
<dbReference type="Pfam" id="PF13561">
    <property type="entry name" value="adh_short_C2"/>
    <property type="match status" value="1"/>
</dbReference>
<dbReference type="AlphaFoldDB" id="A0A9Q0J8H5"/>
<comment type="similarity">
    <text evidence="1">Belongs to the short-chain dehydrogenases/reductases (SDR) family.</text>
</comment>
<dbReference type="SUPFAM" id="SSF51735">
    <property type="entry name" value="NAD(P)-binding Rossmann-fold domains"/>
    <property type="match status" value="1"/>
</dbReference>
<proteinExistence type="inferred from homology"/>
<evidence type="ECO:0000313" key="3">
    <source>
        <dbReference type="EMBL" id="KAJ4831977.1"/>
    </source>
</evidence>
<reference evidence="3" key="1">
    <citation type="submission" date="2022-02" db="EMBL/GenBank/DDBJ databases">
        <authorList>
            <person name="Henning P.M."/>
            <person name="McCubbin A.G."/>
            <person name="Shore J.S."/>
        </authorList>
    </citation>
    <scope>NUCLEOTIDE SEQUENCE</scope>
    <source>
        <strain evidence="3">F60SS</strain>
        <tissue evidence="3">Leaves</tissue>
    </source>
</reference>
<evidence type="ECO:0000313" key="4">
    <source>
        <dbReference type="Proteomes" id="UP001141552"/>
    </source>
</evidence>
<dbReference type="PRINTS" id="PR00081">
    <property type="entry name" value="GDHRDH"/>
</dbReference>
<dbReference type="PANTHER" id="PTHR43180:SF45">
    <property type="entry name" value="SECOISOLARICIRESINOL DEHYDROGENASE-LIKE ISOFORM X1"/>
    <property type="match status" value="1"/>
</dbReference>
<dbReference type="Proteomes" id="UP001141552">
    <property type="component" value="Unassembled WGS sequence"/>
</dbReference>
<accession>A0A9Q0J8H5</accession>
<dbReference type="EMBL" id="JAKUCV010005236">
    <property type="protein sequence ID" value="KAJ4831977.1"/>
    <property type="molecule type" value="Genomic_DNA"/>
</dbReference>
<sequence length="139" mass="14583">MIPDKKVNIIFTASSVSVVAGYVPNTYLASKHAIVGLTKNLCAELGKLGIRVNYISPCMVPTPSVMETIGITNKNAVLEIGAAAANLKEVVLQEEDVAVVAPYLGSDDSKYVSGLNLVVDESFSIVNPCLGNVTTKTVA</sequence>